<organism evidence="5 6">
    <name type="scientific">Chitinophaga japonensis</name>
    <name type="common">Flexibacter japonensis</name>
    <dbReference type="NCBI Taxonomy" id="104662"/>
    <lineage>
        <taxon>Bacteria</taxon>
        <taxon>Pseudomonadati</taxon>
        <taxon>Bacteroidota</taxon>
        <taxon>Chitinophagia</taxon>
        <taxon>Chitinophagales</taxon>
        <taxon>Chitinophagaceae</taxon>
        <taxon>Chitinophaga</taxon>
    </lineage>
</organism>
<sequence length="177" mass="20903">MQQELSTWYAVYTKARWEKKVADMLTRKRVENYCPLNPVERQWSDRRKVVSEPLFKSYVFVRIPESRKWVVRETDGIINFVYWLGKPAVIPDHEIELIKRFLREYKDVTVEQFPLHEDDMIEIKSGPLMHQRGRIIEVGKNKVKAELSSLGYTMVATVPTTEVVVINQRVVTETSIY</sequence>
<dbReference type="RefSeq" id="WP_145714485.1">
    <property type="nucleotide sequence ID" value="NZ_BAAAFY010000001.1"/>
</dbReference>
<protein>
    <submittedName>
        <fullName evidence="5">Transcription antitermination factor NusG</fullName>
    </submittedName>
</protein>
<dbReference type="EMBL" id="VLLG01000003">
    <property type="protein sequence ID" value="TWI88723.1"/>
    <property type="molecule type" value="Genomic_DNA"/>
</dbReference>
<evidence type="ECO:0000313" key="6">
    <source>
        <dbReference type="Proteomes" id="UP000316778"/>
    </source>
</evidence>
<dbReference type="PANTHER" id="PTHR30265">
    <property type="entry name" value="RHO-INTERACTING TRANSCRIPTION TERMINATION FACTOR NUSG"/>
    <property type="match status" value="1"/>
</dbReference>
<dbReference type="InterPro" id="IPR036735">
    <property type="entry name" value="NGN_dom_sf"/>
</dbReference>
<proteinExistence type="predicted"/>
<dbReference type="SMART" id="SM00738">
    <property type="entry name" value="NGN"/>
    <property type="match status" value="1"/>
</dbReference>
<evidence type="ECO:0000256" key="1">
    <source>
        <dbReference type="ARBA" id="ARBA00022814"/>
    </source>
</evidence>
<dbReference type="InterPro" id="IPR008991">
    <property type="entry name" value="Translation_prot_SH3-like_sf"/>
</dbReference>
<evidence type="ECO:0000313" key="5">
    <source>
        <dbReference type="EMBL" id="TWI88723.1"/>
    </source>
</evidence>
<dbReference type="InterPro" id="IPR006645">
    <property type="entry name" value="NGN-like_dom"/>
</dbReference>
<evidence type="ECO:0000259" key="4">
    <source>
        <dbReference type="SMART" id="SM00738"/>
    </source>
</evidence>
<dbReference type="PANTHER" id="PTHR30265:SF4">
    <property type="entry name" value="KOW MOTIF FAMILY PROTEIN, EXPRESSED"/>
    <property type="match status" value="1"/>
</dbReference>
<comment type="caution">
    <text evidence="5">The sequence shown here is derived from an EMBL/GenBank/DDBJ whole genome shotgun (WGS) entry which is preliminary data.</text>
</comment>
<dbReference type="GO" id="GO:0031564">
    <property type="term" value="P:transcription antitermination"/>
    <property type="evidence" value="ECO:0007669"/>
    <property type="project" value="UniProtKB-KW"/>
</dbReference>
<dbReference type="Gene3D" id="3.30.70.940">
    <property type="entry name" value="NusG, N-terminal domain"/>
    <property type="match status" value="1"/>
</dbReference>
<keyword evidence="3" id="KW-0804">Transcription</keyword>
<dbReference type="InterPro" id="IPR043425">
    <property type="entry name" value="NusG-like"/>
</dbReference>
<dbReference type="Pfam" id="PF02357">
    <property type="entry name" value="NusG"/>
    <property type="match status" value="1"/>
</dbReference>
<dbReference type="GO" id="GO:0006354">
    <property type="term" value="P:DNA-templated transcription elongation"/>
    <property type="evidence" value="ECO:0007669"/>
    <property type="project" value="InterPro"/>
</dbReference>
<feature type="domain" description="NusG-like N-terminal" evidence="4">
    <location>
        <begin position="5"/>
        <end position="102"/>
    </location>
</feature>
<reference evidence="5 6" key="1">
    <citation type="journal article" date="2013" name="Stand. Genomic Sci.">
        <title>Genomic Encyclopedia of Type Strains, Phase I: The one thousand microbial genomes (KMG-I) project.</title>
        <authorList>
            <person name="Kyrpides N.C."/>
            <person name="Woyke T."/>
            <person name="Eisen J.A."/>
            <person name="Garrity G."/>
            <person name="Lilburn T.G."/>
            <person name="Beck B.J."/>
            <person name="Whitman W.B."/>
            <person name="Hugenholtz P."/>
            <person name="Klenk H.P."/>
        </authorList>
    </citation>
    <scope>NUCLEOTIDE SEQUENCE [LARGE SCALE GENOMIC DNA]</scope>
    <source>
        <strain evidence="5 6">DSM 13484</strain>
    </source>
</reference>
<keyword evidence="2" id="KW-0805">Transcription regulation</keyword>
<evidence type="ECO:0000256" key="2">
    <source>
        <dbReference type="ARBA" id="ARBA00023015"/>
    </source>
</evidence>
<dbReference type="SUPFAM" id="SSF50104">
    <property type="entry name" value="Translation proteins SH3-like domain"/>
    <property type="match status" value="1"/>
</dbReference>
<keyword evidence="1" id="KW-0889">Transcription antitermination</keyword>
<dbReference type="AlphaFoldDB" id="A0A562T5S9"/>
<dbReference type="SUPFAM" id="SSF82679">
    <property type="entry name" value="N-utilization substance G protein NusG, N-terminal domain"/>
    <property type="match status" value="1"/>
</dbReference>
<name>A0A562T5S9_CHIJA</name>
<dbReference type="OrthoDB" id="9796143at2"/>
<dbReference type="CDD" id="cd09895">
    <property type="entry name" value="NGN_SP_UpxY"/>
    <property type="match status" value="1"/>
</dbReference>
<evidence type="ECO:0000256" key="3">
    <source>
        <dbReference type="ARBA" id="ARBA00023163"/>
    </source>
</evidence>
<dbReference type="NCBIfam" id="NF033644">
    <property type="entry name" value="antiterm_UpxY"/>
    <property type="match status" value="1"/>
</dbReference>
<gene>
    <name evidence="5" type="ORF">LX66_2809</name>
</gene>
<keyword evidence="6" id="KW-1185">Reference proteome</keyword>
<dbReference type="Proteomes" id="UP000316778">
    <property type="component" value="Unassembled WGS sequence"/>
</dbReference>
<accession>A0A562T5S9</accession>